<organism evidence="1 2">
    <name type="scientific">Microvirga arabica</name>
    <dbReference type="NCBI Taxonomy" id="1128671"/>
    <lineage>
        <taxon>Bacteria</taxon>
        <taxon>Pseudomonadati</taxon>
        <taxon>Pseudomonadota</taxon>
        <taxon>Alphaproteobacteria</taxon>
        <taxon>Hyphomicrobiales</taxon>
        <taxon>Methylobacteriaceae</taxon>
        <taxon>Microvirga</taxon>
    </lineage>
</organism>
<reference evidence="1 2" key="1">
    <citation type="submission" date="2024-09" db="EMBL/GenBank/DDBJ databases">
        <title>Nodulacao em especies de Leguminosae Basais da Amazonia e Caracterizacao dos Rizobios e Bacterias Associadas aos Nodulos.</title>
        <authorList>
            <person name="Jambeiro I.C.A."/>
            <person name="Lopes I.S."/>
            <person name="Aguiar E.R.G.R."/>
            <person name="Santos A.F.J."/>
            <person name="Dos Santos J.M.F."/>
            <person name="Gross E."/>
        </authorList>
    </citation>
    <scope>NUCLEOTIDE SEQUENCE [LARGE SCALE GENOMIC DNA]</scope>
    <source>
        <strain evidence="1 2">BRUESC1165</strain>
    </source>
</reference>
<sequence length="95" mass="10299">MGLHHPCGSGGTAVLSVVPFPRIRNRPFVLKHAARMAKLPVKTAEKHLAYQLEVQAQTMARRGIHPEVIQNEIWSLERAIRAELGNVVVSGGGAA</sequence>
<proteinExistence type="predicted"/>
<evidence type="ECO:0000313" key="1">
    <source>
        <dbReference type="EMBL" id="MFC1455734.1"/>
    </source>
</evidence>
<dbReference type="EMBL" id="JBHOMY010000010">
    <property type="protein sequence ID" value="MFC1455734.1"/>
    <property type="molecule type" value="Genomic_DNA"/>
</dbReference>
<dbReference type="Proteomes" id="UP001593940">
    <property type="component" value="Unassembled WGS sequence"/>
</dbReference>
<comment type="caution">
    <text evidence="1">The sequence shown here is derived from an EMBL/GenBank/DDBJ whole genome shotgun (WGS) entry which is preliminary data.</text>
</comment>
<dbReference type="Pfam" id="PF19551">
    <property type="entry name" value="DUF6074"/>
    <property type="match status" value="1"/>
</dbReference>
<keyword evidence="2" id="KW-1185">Reference proteome</keyword>
<gene>
    <name evidence="1" type="ORF">ACETIH_03165</name>
</gene>
<dbReference type="InterPro" id="IPR045720">
    <property type="entry name" value="DUF6074"/>
</dbReference>
<accession>A0ABV6Y390</accession>
<evidence type="ECO:0000313" key="2">
    <source>
        <dbReference type="Proteomes" id="UP001593940"/>
    </source>
</evidence>
<name>A0ABV6Y390_9HYPH</name>
<dbReference type="RefSeq" id="WP_377028819.1">
    <property type="nucleotide sequence ID" value="NZ_JBHOMY010000010.1"/>
</dbReference>
<protein>
    <submittedName>
        <fullName evidence="1">DUF6074 family protein</fullName>
    </submittedName>
</protein>